<evidence type="ECO:0000313" key="1">
    <source>
        <dbReference type="Proteomes" id="UP000095283"/>
    </source>
</evidence>
<dbReference type="Proteomes" id="UP000095283">
    <property type="component" value="Unplaced"/>
</dbReference>
<reference evidence="2" key="1">
    <citation type="submission" date="2016-11" db="UniProtKB">
        <authorList>
            <consortium name="WormBaseParasite"/>
        </authorList>
    </citation>
    <scope>IDENTIFICATION</scope>
</reference>
<accession>A0A1I7X5U5</accession>
<evidence type="ECO:0000313" key="2">
    <source>
        <dbReference type="WBParaSite" id="Hba_12974"/>
    </source>
</evidence>
<organism evidence="1 2">
    <name type="scientific">Heterorhabditis bacteriophora</name>
    <name type="common">Entomopathogenic nematode worm</name>
    <dbReference type="NCBI Taxonomy" id="37862"/>
    <lineage>
        <taxon>Eukaryota</taxon>
        <taxon>Metazoa</taxon>
        <taxon>Ecdysozoa</taxon>
        <taxon>Nematoda</taxon>
        <taxon>Chromadorea</taxon>
        <taxon>Rhabditida</taxon>
        <taxon>Rhabditina</taxon>
        <taxon>Rhabditomorpha</taxon>
        <taxon>Strongyloidea</taxon>
        <taxon>Heterorhabditidae</taxon>
        <taxon>Heterorhabditis</taxon>
    </lineage>
</organism>
<keyword evidence="1" id="KW-1185">Reference proteome</keyword>
<dbReference type="WBParaSite" id="Hba_12974">
    <property type="protein sequence ID" value="Hba_12974"/>
    <property type="gene ID" value="Hba_12974"/>
</dbReference>
<sequence>MMIMMKWRVKARLGAARRQRAREMRDIQMNTLTTEDETVVTKRK</sequence>
<name>A0A1I7X5U5_HETBA</name>
<dbReference type="AlphaFoldDB" id="A0A1I7X5U5"/>
<protein>
    <submittedName>
        <fullName evidence="2">Uncharacterized protein</fullName>
    </submittedName>
</protein>
<proteinExistence type="predicted"/>